<gene>
    <name evidence="5" type="ORF">ACFQ4H_04210</name>
</gene>
<organism evidence="5 6">
    <name type="scientific">Micromonospora sonneratiae</name>
    <dbReference type="NCBI Taxonomy" id="1184706"/>
    <lineage>
        <taxon>Bacteria</taxon>
        <taxon>Bacillati</taxon>
        <taxon>Actinomycetota</taxon>
        <taxon>Actinomycetes</taxon>
        <taxon>Micromonosporales</taxon>
        <taxon>Micromonosporaceae</taxon>
        <taxon>Micromonospora</taxon>
    </lineage>
</organism>
<keyword evidence="2 5" id="KW-0238">DNA-binding</keyword>
<proteinExistence type="predicted"/>
<accession>A0ABW3Y9L9</accession>
<dbReference type="GO" id="GO:0003677">
    <property type="term" value="F:DNA binding"/>
    <property type="evidence" value="ECO:0007669"/>
    <property type="project" value="UniProtKB-KW"/>
</dbReference>
<dbReference type="SUPFAM" id="SSF52172">
    <property type="entry name" value="CheY-like"/>
    <property type="match status" value="1"/>
</dbReference>
<dbReference type="SUPFAM" id="SSF46894">
    <property type="entry name" value="C-terminal effector domain of the bipartite response regulators"/>
    <property type="match status" value="1"/>
</dbReference>
<dbReference type="InterPro" id="IPR011006">
    <property type="entry name" value="CheY-like_superfamily"/>
</dbReference>
<dbReference type="InterPro" id="IPR016032">
    <property type="entry name" value="Sig_transdc_resp-reg_C-effctor"/>
</dbReference>
<evidence type="ECO:0000313" key="5">
    <source>
        <dbReference type="EMBL" id="MFD1320291.1"/>
    </source>
</evidence>
<evidence type="ECO:0000256" key="3">
    <source>
        <dbReference type="ARBA" id="ARBA00023163"/>
    </source>
</evidence>
<dbReference type="SMART" id="SM00421">
    <property type="entry name" value="HTH_LUXR"/>
    <property type="match status" value="1"/>
</dbReference>
<dbReference type="CDD" id="cd06170">
    <property type="entry name" value="LuxR_C_like"/>
    <property type="match status" value="1"/>
</dbReference>
<keyword evidence="3" id="KW-0804">Transcription</keyword>
<keyword evidence="6" id="KW-1185">Reference proteome</keyword>
<comment type="caution">
    <text evidence="5">The sequence shown here is derived from an EMBL/GenBank/DDBJ whole genome shotgun (WGS) entry which is preliminary data.</text>
</comment>
<dbReference type="Proteomes" id="UP001597260">
    <property type="component" value="Unassembled WGS sequence"/>
</dbReference>
<sequence>MTITVVVVDDGSLTFRGVIDVLRAAPEVTVVGVLPYLESVAELGVAPRVIVTNTFCAKSVADLQSLHHSTLLVMSPTIDVGQVRAALRAGVRAYLDWDVDPATLLRAVVAAGRGDVYLTMAARDALLPDPGRCLGGGPGRIDVPPVSLTARERDVLRLVAEGLTHKQIASRLSLSKSTVDTYAHRVRQKTGAANKAGLTRVAMSFAVEAEAYSS</sequence>
<keyword evidence="1" id="KW-0805">Transcription regulation</keyword>
<dbReference type="RefSeq" id="WP_377567142.1">
    <property type="nucleotide sequence ID" value="NZ_JBHTMP010000004.1"/>
</dbReference>
<dbReference type="InterPro" id="IPR000792">
    <property type="entry name" value="Tscrpt_reg_LuxR_C"/>
</dbReference>
<dbReference type="PRINTS" id="PR00038">
    <property type="entry name" value="HTHLUXR"/>
</dbReference>
<dbReference type="PROSITE" id="PS50043">
    <property type="entry name" value="HTH_LUXR_2"/>
    <property type="match status" value="1"/>
</dbReference>
<evidence type="ECO:0000259" key="4">
    <source>
        <dbReference type="PROSITE" id="PS50043"/>
    </source>
</evidence>
<protein>
    <submittedName>
        <fullName evidence="5">DNA-binding response regulator</fullName>
    </submittedName>
</protein>
<dbReference type="PANTHER" id="PTHR44688:SF16">
    <property type="entry name" value="DNA-BINDING TRANSCRIPTIONAL ACTIVATOR DEVR_DOSR"/>
    <property type="match status" value="1"/>
</dbReference>
<dbReference type="Pfam" id="PF00196">
    <property type="entry name" value="GerE"/>
    <property type="match status" value="1"/>
</dbReference>
<feature type="domain" description="HTH luxR-type" evidence="4">
    <location>
        <begin position="141"/>
        <end position="206"/>
    </location>
</feature>
<dbReference type="EMBL" id="JBHTMP010000004">
    <property type="protein sequence ID" value="MFD1320291.1"/>
    <property type="molecule type" value="Genomic_DNA"/>
</dbReference>
<evidence type="ECO:0000256" key="1">
    <source>
        <dbReference type="ARBA" id="ARBA00023015"/>
    </source>
</evidence>
<reference evidence="6" key="1">
    <citation type="journal article" date="2019" name="Int. J. Syst. Evol. Microbiol.">
        <title>The Global Catalogue of Microorganisms (GCM) 10K type strain sequencing project: providing services to taxonomists for standard genome sequencing and annotation.</title>
        <authorList>
            <consortium name="The Broad Institute Genomics Platform"/>
            <consortium name="The Broad Institute Genome Sequencing Center for Infectious Disease"/>
            <person name="Wu L."/>
            <person name="Ma J."/>
        </authorList>
    </citation>
    <scope>NUCLEOTIDE SEQUENCE [LARGE SCALE GENOMIC DNA]</scope>
    <source>
        <strain evidence="6">JCM 31037</strain>
    </source>
</reference>
<name>A0ABW3Y9L9_9ACTN</name>
<evidence type="ECO:0000313" key="6">
    <source>
        <dbReference type="Proteomes" id="UP001597260"/>
    </source>
</evidence>
<dbReference type="PANTHER" id="PTHR44688">
    <property type="entry name" value="DNA-BINDING TRANSCRIPTIONAL ACTIVATOR DEVR_DOSR"/>
    <property type="match status" value="1"/>
</dbReference>
<evidence type="ECO:0000256" key="2">
    <source>
        <dbReference type="ARBA" id="ARBA00023125"/>
    </source>
</evidence>
<dbReference type="Gene3D" id="3.40.50.2300">
    <property type="match status" value="1"/>
</dbReference>